<organism evidence="2 3">
    <name type="scientific">Clathrus columnatus</name>
    <dbReference type="NCBI Taxonomy" id="1419009"/>
    <lineage>
        <taxon>Eukaryota</taxon>
        <taxon>Fungi</taxon>
        <taxon>Dikarya</taxon>
        <taxon>Basidiomycota</taxon>
        <taxon>Agaricomycotina</taxon>
        <taxon>Agaricomycetes</taxon>
        <taxon>Phallomycetidae</taxon>
        <taxon>Phallales</taxon>
        <taxon>Clathraceae</taxon>
        <taxon>Clathrus</taxon>
    </lineage>
</organism>
<dbReference type="AlphaFoldDB" id="A0AAV5AMX7"/>
<comment type="caution">
    <text evidence="2">The sequence shown here is derived from an EMBL/GenBank/DDBJ whole genome shotgun (WGS) entry which is preliminary data.</text>
</comment>
<name>A0AAV5AMX7_9AGAM</name>
<evidence type="ECO:0000313" key="2">
    <source>
        <dbReference type="EMBL" id="GJJ14038.1"/>
    </source>
</evidence>
<dbReference type="Proteomes" id="UP001050691">
    <property type="component" value="Unassembled WGS sequence"/>
</dbReference>
<dbReference type="Pfam" id="PF03061">
    <property type="entry name" value="4HBT"/>
    <property type="match status" value="1"/>
</dbReference>
<proteinExistence type="predicted"/>
<accession>A0AAV5AMX7</accession>
<feature type="domain" description="Thioesterase" evidence="1">
    <location>
        <begin position="89"/>
        <end position="145"/>
    </location>
</feature>
<dbReference type="SUPFAM" id="SSF54637">
    <property type="entry name" value="Thioesterase/thiol ester dehydrase-isomerase"/>
    <property type="match status" value="1"/>
</dbReference>
<evidence type="ECO:0000259" key="1">
    <source>
        <dbReference type="Pfam" id="PF03061"/>
    </source>
</evidence>
<dbReference type="InterPro" id="IPR006683">
    <property type="entry name" value="Thioestr_dom"/>
</dbReference>
<evidence type="ECO:0000313" key="3">
    <source>
        <dbReference type="Proteomes" id="UP001050691"/>
    </source>
</evidence>
<sequence length="167" mass="18355">MVANNDVQNMKGNASDEIKAACARMLRMYRGKYNKKTNTSFVDYIGARIQITEIDIQPMAIAPNRKEATVICEITVEEGKHGKRRRCSSLPLVALVGIPAVSQSLNMVYHAPAAVGAPLRIINKTVAVGARTLICRGEIWDMENTRLIASGVHHKMDASKPKPTNKL</sequence>
<gene>
    <name evidence="2" type="ORF">Clacol_008295</name>
</gene>
<reference evidence="2" key="1">
    <citation type="submission" date="2021-10" db="EMBL/GenBank/DDBJ databases">
        <title>De novo Genome Assembly of Clathrus columnatus (Basidiomycota, Fungi) Using Illumina and Nanopore Sequence Data.</title>
        <authorList>
            <person name="Ogiso-Tanaka E."/>
            <person name="Itagaki H."/>
            <person name="Hosoya T."/>
            <person name="Hosaka K."/>
        </authorList>
    </citation>
    <scope>NUCLEOTIDE SEQUENCE</scope>
    <source>
        <strain evidence="2">MO-923</strain>
    </source>
</reference>
<protein>
    <recommendedName>
        <fullName evidence="1">Thioesterase domain-containing protein</fullName>
    </recommendedName>
</protein>
<keyword evidence="3" id="KW-1185">Reference proteome</keyword>
<dbReference type="InterPro" id="IPR029069">
    <property type="entry name" value="HotDog_dom_sf"/>
</dbReference>
<dbReference type="EMBL" id="BPWL01000009">
    <property type="protein sequence ID" value="GJJ14038.1"/>
    <property type="molecule type" value="Genomic_DNA"/>
</dbReference>
<dbReference type="Gene3D" id="3.10.129.10">
    <property type="entry name" value="Hotdog Thioesterase"/>
    <property type="match status" value="1"/>
</dbReference>